<dbReference type="GO" id="GO:1990904">
    <property type="term" value="C:ribonucleoprotein complex"/>
    <property type="evidence" value="ECO:0007669"/>
    <property type="project" value="UniProtKB-KW"/>
</dbReference>
<evidence type="ECO:0000313" key="9">
    <source>
        <dbReference type="EMBL" id="OIN97480.1"/>
    </source>
</evidence>
<dbReference type="InterPro" id="IPR035987">
    <property type="entry name" value="Ribosomal_uS8_sf"/>
</dbReference>
<evidence type="ECO:0000313" key="10">
    <source>
        <dbReference type="Proteomes" id="UP000182278"/>
    </source>
</evidence>
<accession>A0A1J4SDW5</accession>
<dbReference type="AlphaFoldDB" id="A0A1J4SDW5"/>
<dbReference type="InterPro" id="IPR000630">
    <property type="entry name" value="Ribosomal_uS8"/>
</dbReference>
<organism evidence="9 10">
    <name type="scientific">Candidatus Desantisbacteria bacterium CG1_02_38_46</name>
    <dbReference type="NCBI Taxonomy" id="1817893"/>
    <lineage>
        <taxon>Bacteria</taxon>
        <taxon>Candidatus Desantisiibacteriota</taxon>
    </lineage>
</organism>
<evidence type="ECO:0000256" key="4">
    <source>
        <dbReference type="ARBA" id="ARBA00022980"/>
    </source>
</evidence>
<dbReference type="STRING" id="1817893.AUJ66_03025"/>
<name>A0A1J4SDW5_9BACT</name>
<dbReference type="Pfam" id="PF00410">
    <property type="entry name" value="Ribosomal_S8"/>
    <property type="match status" value="1"/>
</dbReference>
<comment type="caution">
    <text evidence="9">The sequence shown here is derived from an EMBL/GenBank/DDBJ whole genome shotgun (WGS) entry which is preliminary data.</text>
</comment>
<protein>
    <recommendedName>
        <fullName evidence="6 7">Small ribosomal subunit protein uS8</fullName>
    </recommendedName>
</protein>
<gene>
    <name evidence="7" type="primary">rpsH</name>
    <name evidence="9" type="ORF">AUJ66_03025</name>
</gene>
<dbReference type="SUPFAM" id="SSF56047">
    <property type="entry name" value="Ribosomal protein S8"/>
    <property type="match status" value="1"/>
</dbReference>
<evidence type="ECO:0000256" key="6">
    <source>
        <dbReference type="ARBA" id="ARBA00035258"/>
    </source>
</evidence>
<dbReference type="EMBL" id="MNUO01000046">
    <property type="protein sequence ID" value="OIN97480.1"/>
    <property type="molecule type" value="Genomic_DNA"/>
</dbReference>
<dbReference type="FunFam" id="3.30.1490.10:FF:000001">
    <property type="entry name" value="30S ribosomal protein S8"/>
    <property type="match status" value="1"/>
</dbReference>
<reference evidence="9 10" key="1">
    <citation type="journal article" date="2016" name="Environ. Microbiol.">
        <title>Genomic resolution of a cold subsurface aquifer community provides metabolic insights for novel microbes adapted to high CO concentrations.</title>
        <authorList>
            <person name="Probst A.J."/>
            <person name="Castelle C.J."/>
            <person name="Singh A."/>
            <person name="Brown C.T."/>
            <person name="Anantharaman K."/>
            <person name="Sharon I."/>
            <person name="Hug L.A."/>
            <person name="Burstein D."/>
            <person name="Emerson J.B."/>
            <person name="Thomas B.C."/>
            <person name="Banfield J.F."/>
        </authorList>
    </citation>
    <scope>NUCLEOTIDE SEQUENCE [LARGE SCALE GENOMIC DNA]</scope>
    <source>
        <strain evidence="9">CG1_02_38_46</strain>
    </source>
</reference>
<dbReference type="GO" id="GO:0006412">
    <property type="term" value="P:translation"/>
    <property type="evidence" value="ECO:0007669"/>
    <property type="project" value="UniProtKB-UniRule"/>
</dbReference>
<dbReference type="Proteomes" id="UP000182278">
    <property type="component" value="Unassembled WGS sequence"/>
</dbReference>
<proteinExistence type="inferred from homology"/>
<dbReference type="InterPro" id="IPR047863">
    <property type="entry name" value="Ribosomal_uS8_CS"/>
</dbReference>
<comment type="similarity">
    <text evidence="1 7 8">Belongs to the universal ribosomal protein uS8 family.</text>
</comment>
<dbReference type="Gene3D" id="3.30.1370.30">
    <property type="match status" value="1"/>
</dbReference>
<dbReference type="GO" id="GO:0019843">
    <property type="term" value="F:rRNA binding"/>
    <property type="evidence" value="ECO:0007669"/>
    <property type="project" value="UniProtKB-UniRule"/>
</dbReference>
<keyword evidence="3 7" id="KW-0694">RNA-binding</keyword>
<dbReference type="NCBIfam" id="NF001109">
    <property type="entry name" value="PRK00136.1"/>
    <property type="match status" value="1"/>
</dbReference>
<evidence type="ECO:0000256" key="8">
    <source>
        <dbReference type="RuleBase" id="RU003660"/>
    </source>
</evidence>
<evidence type="ECO:0000256" key="2">
    <source>
        <dbReference type="ARBA" id="ARBA00022730"/>
    </source>
</evidence>
<dbReference type="PROSITE" id="PS00053">
    <property type="entry name" value="RIBOSOMAL_S8"/>
    <property type="match status" value="1"/>
</dbReference>
<keyword evidence="2 7" id="KW-0699">rRNA-binding</keyword>
<comment type="function">
    <text evidence="7">One of the primary rRNA binding proteins, it binds directly to 16S rRNA central domain where it helps coordinate assembly of the platform of the 30S subunit.</text>
</comment>
<evidence type="ECO:0000256" key="3">
    <source>
        <dbReference type="ARBA" id="ARBA00022884"/>
    </source>
</evidence>
<evidence type="ECO:0000256" key="5">
    <source>
        <dbReference type="ARBA" id="ARBA00023274"/>
    </source>
</evidence>
<comment type="subunit">
    <text evidence="7">Part of the 30S ribosomal subunit. Contacts proteins S5 and S12.</text>
</comment>
<dbReference type="Gene3D" id="3.30.1490.10">
    <property type="match status" value="1"/>
</dbReference>
<keyword evidence="4 7" id="KW-0689">Ribosomal protein</keyword>
<dbReference type="HAMAP" id="MF_01302_B">
    <property type="entry name" value="Ribosomal_uS8_B"/>
    <property type="match status" value="1"/>
</dbReference>
<sequence length="131" mass="14708">MSSDSIGDMLAKIMNAIKAKHERVDIPRSKIKEQIARILQNEGFIKNYKCIEDRKQGIIRIYLKFGPRNETVINGIRRMSKPGLKKYVEKGKIPTILGGSGIVLLSTSKGVLTDREARTLGVGGEFLCYVW</sequence>
<dbReference type="GO" id="GO:0003735">
    <property type="term" value="F:structural constituent of ribosome"/>
    <property type="evidence" value="ECO:0007669"/>
    <property type="project" value="InterPro"/>
</dbReference>
<dbReference type="GO" id="GO:0005840">
    <property type="term" value="C:ribosome"/>
    <property type="evidence" value="ECO:0007669"/>
    <property type="project" value="UniProtKB-KW"/>
</dbReference>
<dbReference type="GO" id="GO:0005737">
    <property type="term" value="C:cytoplasm"/>
    <property type="evidence" value="ECO:0007669"/>
    <property type="project" value="UniProtKB-ARBA"/>
</dbReference>
<evidence type="ECO:0000256" key="1">
    <source>
        <dbReference type="ARBA" id="ARBA00006471"/>
    </source>
</evidence>
<dbReference type="FunFam" id="3.30.1370.30:FF:000002">
    <property type="entry name" value="30S ribosomal protein S8"/>
    <property type="match status" value="1"/>
</dbReference>
<dbReference type="PANTHER" id="PTHR11758">
    <property type="entry name" value="40S RIBOSOMAL PROTEIN S15A"/>
    <property type="match status" value="1"/>
</dbReference>
<evidence type="ECO:0000256" key="7">
    <source>
        <dbReference type="HAMAP-Rule" id="MF_01302"/>
    </source>
</evidence>
<keyword evidence="5 7" id="KW-0687">Ribonucleoprotein</keyword>